<accession>A0AAV3QYT0</accession>
<sequence>MSSPLTAKGSFWSHHLILYPFQLFHSRLLHRCQLQQDQLSELDDQQDFQNYSLANFCFRICHKTPIVASRKSLLLNHSTAANAARRTLQL</sequence>
<evidence type="ECO:0000313" key="2">
    <source>
        <dbReference type="Proteomes" id="UP001454036"/>
    </source>
</evidence>
<comment type="caution">
    <text evidence="1">The sequence shown here is derived from an EMBL/GenBank/DDBJ whole genome shotgun (WGS) entry which is preliminary data.</text>
</comment>
<dbReference type="EMBL" id="BAABME010006476">
    <property type="protein sequence ID" value="GAA0168461.1"/>
    <property type="molecule type" value="Genomic_DNA"/>
</dbReference>
<keyword evidence="2" id="KW-1185">Reference proteome</keyword>
<dbReference type="Proteomes" id="UP001454036">
    <property type="component" value="Unassembled WGS sequence"/>
</dbReference>
<gene>
    <name evidence="1" type="ORF">LIER_23173</name>
</gene>
<evidence type="ECO:0000313" key="1">
    <source>
        <dbReference type="EMBL" id="GAA0168461.1"/>
    </source>
</evidence>
<reference evidence="1 2" key="1">
    <citation type="submission" date="2024-01" db="EMBL/GenBank/DDBJ databases">
        <title>The complete chloroplast genome sequence of Lithospermum erythrorhizon: insights into the phylogenetic relationship among Boraginaceae species and the maternal lineages of purple gromwells.</title>
        <authorList>
            <person name="Okada T."/>
            <person name="Watanabe K."/>
        </authorList>
    </citation>
    <scope>NUCLEOTIDE SEQUENCE [LARGE SCALE GENOMIC DNA]</scope>
</reference>
<organism evidence="1 2">
    <name type="scientific">Lithospermum erythrorhizon</name>
    <name type="common">Purple gromwell</name>
    <name type="synonym">Lithospermum officinale var. erythrorhizon</name>
    <dbReference type="NCBI Taxonomy" id="34254"/>
    <lineage>
        <taxon>Eukaryota</taxon>
        <taxon>Viridiplantae</taxon>
        <taxon>Streptophyta</taxon>
        <taxon>Embryophyta</taxon>
        <taxon>Tracheophyta</taxon>
        <taxon>Spermatophyta</taxon>
        <taxon>Magnoliopsida</taxon>
        <taxon>eudicotyledons</taxon>
        <taxon>Gunneridae</taxon>
        <taxon>Pentapetalae</taxon>
        <taxon>asterids</taxon>
        <taxon>lamiids</taxon>
        <taxon>Boraginales</taxon>
        <taxon>Boraginaceae</taxon>
        <taxon>Boraginoideae</taxon>
        <taxon>Lithospermeae</taxon>
        <taxon>Lithospermum</taxon>
    </lineage>
</organism>
<protein>
    <submittedName>
        <fullName evidence="1">Uncharacterized protein</fullName>
    </submittedName>
</protein>
<proteinExistence type="predicted"/>
<dbReference type="AlphaFoldDB" id="A0AAV3QYT0"/>
<name>A0AAV3QYT0_LITER</name>